<dbReference type="EMBL" id="CP003466">
    <property type="protein sequence ID" value="AFT70848.1"/>
    <property type="molecule type" value="Genomic_DNA"/>
</dbReference>
<feature type="region of interest" description="Disordered" evidence="1">
    <location>
        <begin position="108"/>
        <end position="159"/>
    </location>
</feature>
<evidence type="ECO:0000256" key="1">
    <source>
        <dbReference type="SAM" id="MobiDB-lite"/>
    </source>
</evidence>
<name>K0CE15_ALCDB</name>
<organism evidence="3 4">
    <name type="scientific">Alcanivorax dieselolei (strain DSM 16502 / CGMCC 1.3690 / MCCC 1A00001 / B-5)</name>
    <name type="common">Alloalcanivorax dieselolei</name>
    <dbReference type="NCBI Taxonomy" id="930169"/>
    <lineage>
        <taxon>Bacteria</taxon>
        <taxon>Pseudomonadati</taxon>
        <taxon>Pseudomonadota</taxon>
        <taxon>Gammaproteobacteria</taxon>
        <taxon>Oceanospirillales</taxon>
        <taxon>Alcanivoracaceae</taxon>
        <taxon>Alloalcanivorax</taxon>
    </lineage>
</organism>
<dbReference type="Gene3D" id="3.40.50.10420">
    <property type="entry name" value="NagB/RpiA/CoA transferase-like"/>
    <property type="match status" value="1"/>
</dbReference>
<protein>
    <recommendedName>
        <fullName evidence="2">LUD domain-containing protein</fullName>
    </recommendedName>
</protein>
<accession>K0CE15</accession>
<dbReference type="RefSeq" id="WP_014994919.1">
    <property type="nucleotide sequence ID" value="NC_018691.1"/>
</dbReference>
<dbReference type="OrthoDB" id="9794157at2"/>
<evidence type="ECO:0000259" key="2">
    <source>
        <dbReference type="Pfam" id="PF02589"/>
    </source>
</evidence>
<dbReference type="InterPro" id="IPR024185">
    <property type="entry name" value="FTHF_cligase-like_sf"/>
</dbReference>
<evidence type="ECO:0000313" key="3">
    <source>
        <dbReference type="EMBL" id="AFT70848.1"/>
    </source>
</evidence>
<sequence>MSAKARILDKLRHSLAGTETLPDDFDETLVTEPWRYPPEQRLARLRELMEAVRTEIHLTSQTQWPDLLAALLAEKQLTRLLIAPETDHGRQLTAHWSTRSDASLSTLSLSLSPQGRGDRIDGPVLSPLSLEGRGAGGEGETAAGSGTDSTQEHSPSDLPALHAYDRPVEEWKHELFHDTPASLTGTVGAIAATGSLILCPDRHEPRLMSLVPPVHFALLRASTIHDNLYEAQRALNWRAGMPTNALLISGPSKTADIEQVLAYGAHGPKDLVVLILEDA</sequence>
<dbReference type="AlphaFoldDB" id="K0CE15"/>
<dbReference type="eggNOG" id="COG1556">
    <property type="taxonomic scope" value="Bacteria"/>
</dbReference>
<proteinExistence type="predicted"/>
<gene>
    <name evidence="3" type="ordered locus">B5T_02576</name>
</gene>
<dbReference type="Pfam" id="PF02589">
    <property type="entry name" value="LUD_dom"/>
    <property type="match status" value="1"/>
</dbReference>
<dbReference type="InterPro" id="IPR037171">
    <property type="entry name" value="NagB/RpiA_transferase-like"/>
</dbReference>
<dbReference type="HOGENOM" id="CLU_090664_1_2_6"/>
<dbReference type="KEGG" id="adi:B5T_02576"/>
<keyword evidence="4" id="KW-1185">Reference proteome</keyword>
<dbReference type="STRING" id="930169.B5T_02576"/>
<dbReference type="PANTHER" id="PTHR43682">
    <property type="entry name" value="LACTATE UTILIZATION PROTEIN C"/>
    <property type="match status" value="1"/>
</dbReference>
<reference evidence="3 4" key="1">
    <citation type="journal article" date="2012" name="J. Bacteriol.">
        <title>Complete genome sequence of Alcanivorax dieselolei type strain B5.</title>
        <authorList>
            <person name="Lai Q."/>
            <person name="Li W."/>
            <person name="Shao Z."/>
        </authorList>
    </citation>
    <scope>NUCLEOTIDE SEQUENCE [LARGE SCALE GENOMIC DNA]</scope>
    <source>
        <strain evidence="4">DSM 16502 / CGMCC 1.3690 / B-5</strain>
    </source>
</reference>
<dbReference type="SUPFAM" id="SSF100950">
    <property type="entry name" value="NagB/RpiA/CoA transferase-like"/>
    <property type="match status" value="1"/>
</dbReference>
<dbReference type="Proteomes" id="UP000006286">
    <property type="component" value="Chromosome"/>
</dbReference>
<dbReference type="PATRIC" id="fig|930169.3.peg.2545"/>
<evidence type="ECO:0000313" key="4">
    <source>
        <dbReference type="Proteomes" id="UP000006286"/>
    </source>
</evidence>
<feature type="domain" description="LUD" evidence="2">
    <location>
        <begin position="43"/>
        <end position="276"/>
    </location>
</feature>
<dbReference type="InterPro" id="IPR003741">
    <property type="entry name" value="LUD_dom"/>
</dbReference>
<dbReference type="PANTHER" id="PTHR43682:SF1">
    <property type="entry name" value="LACTATE UTILIZATION PROTEIN C"/>
    <property type="match status" value="1"/>
</dbReference>